<evidence type="ECO:0000313" key="9">
    <source>
        <dbReference type="Proteomes" id="UP001295423"/>
    </source>
</evidence>
<evidence type="ECO:0000313" key="5">
    <source>
        <dbReference type="EMBL" id="CAJ1932521.1"/>
    </source>
</evidence>
<sequence length="339" mass="39523">MAEVLEDPQPRNNDDNAGVDELDEAPVNHVVTPERIQYLGLKLVGYKRKRLQKSTARVNFERFKGFFGLSPVTAAEIYHDMQTTDIEEAKVEGSRIDLRNLLIALHYLLKYPTERDMEARFGFSMYWSRNLAWESIERLRALKHEKIKWEEDLCTDDIWVLTVDGIHCWIQEPKHPVWSQNRRYYSHKYHKAGLMYELGICLSTGRLLWMRGPYPAGTSDITVARTGGLVEELRRRGQKAIGDRGYNGEQKQISTPNAHDNKGVSLFKRRALMRQENFNGMIKRFNVTSHCFRHSEERFELAFEAVCVICQYKVENETPLYDVLIQQVKDQFETNSVTS</sequence>
<dbReference type="EMBL" id="CAKOGP040000224">
    <property type="protein sequence ID" value="CAJ1932521.1"/>
    <property type="molecule type" value="Genomic_DNA"/>
</dbReference>
<dbReference type="EMBL" id="CAKOGP040002469">
    <property type="protein sequence ID" value="CAJ1970133.1"/>
    <property type="molecule type" value="Genomic_DNA"/>
</dbReference>
<feature type="domain" description="DDE Tnp4" evidence="4">
    <location>
        <begin position="163"/>
        <end position="310"/>
    </location>
</feature>
<accession>A0AAD2CGV8</accession>
<evidence type="ECO:0000313" key="7">
    <source>
        <dbReference type="EMBL" id="CAJ1954263.1"/>
    </source>
</evidence>
<protein>
    <recommendedName>
        <fullName evidence="4">DDE Tnp4 domain-containing protein</fullName>
    </recommendedName>
</protein>
<gene>
    <name evidence="7" type="ORF">CYCCA115_LOCUS14858</name>
    <name evidence="8" type="ORF">CYCCA115_LOCUS24156</name>
    <name evidence="5" type="ORF">CYCCA115_LOCUS2878</name>
    <name evidence="6" type="ORF">CYCCA115_LOCUS9684</name>
</gene>
<comment type="caution">
    <text evidence="5">The sequence shown here is derived from an EMBL/GenBank/DDBJ whole genome shotgun (WGS) entry which is preliminary data.</text>
</comment>
<proteinExistence type="predicted"/>
<evidence type="ECO:0000313" key="8">
    <source>
        <dbReference type="EMBL" id="CAJ1970133.1"/>
    </source>
</evidence>
<keyword evidence="9" id="KW-1185">Reference proteome</keyword>
<evidence type="ECO:0000256" key="3">
    <source>
        <dbReference type="SAM" id="MobiDB-lite"/>
    </source>
</evidence>
<evidence type="ECO:0000256" key="2">
    <source>
        <dbReference type="ARBA" id="ARBA00022723"/>
    </source>
</evidence>
<dbReference type="EMBL" id="CAKOGP040001863">
    <property type="protein sequence ID" value="CAJ1954263.1"/>
    <property type="molecule type" value="Genomic_DNA"/>
</dbReference>
<dbReference type="Proteomes" id="UP001295423">
    <property type="component" value="Unassembled WGS sequence"/>
</dbReference>
<evidence type="ECO:0000313" key="6">
    <source>
        <dbReference type="EMBL" id="CAJ1945540.1"/>
    </source>
</evidence>
<feature type="region of interest" description="Disordered" evidence="3">
    <location>
        <begin position="1"/>
        <end position="24"/>
    </location>
</feature>
<dbReference type="EMBL" id="CAKOGP040001446">
    <property type="protein sequence ID" value="CAJ1945540.1"/>
    <property type="molecule type" value="Genomic_DNA"/>
</dbReference>
<name>A0AAD2CGV8_9STRA</name>
<reference evidence="5" key="1">
    <citation type="submission" date="2023-08" db="EMBL/GenBank/DDBJ databases">
        <authorList>
            <person name="Audoor S."/>
            <person name="Bilcke G."/>
        </authorList>
    </citation>
    <scope>NUCLEOTIDE SEQUENCE</scope>
</reference>
<dbReference type="GO" id="GO:0046872">
    <property type="term" value="F:metal ion binding"/>
    <property type="evidence" value="ECO:0007669"/>
    <property type="project" value="UniProtKB-KW"/>
</dbReference>
<evidence type="ECO:0000259" key="4">
    <source>
        <dbReference type="Pfam" id="PF13359"/>
    </source>
</evidence>
<organism evidence="5 9">
    <name type="scientific">Cylindrotheca closterium</name>
    <dbReference type="NCBI Taxonomy" id="2856"/>
    <lineage>
        <taxon>Eukaryota</taxon>
        <taxon>Sar</taxon>
        <taxon>Stramenopiles</taxon>
        <taxon>Ochrophyta</taxon>
        <taxon>Bacillariophyta</taxon>
        <taxon>Bacillariophyceae</taxon>
        <taxon>Bacillariophycidae</taxon>
        <taxon>Bacillariales</taxon>
        <taxon>Bacillariaceae</taxon>
        <taxon>Cylindrotheca</taxon>
    </lineage>
</organism>
<dbReference type="Pfam" id="PF13359">
    <property type="entry name" value="DDE_Tnp_4"/>
    <property type="match status" value="1"/>
</dbReference>
<dbReference type="InterPro" id="IPR027806">
    <property type="entry name" value="HARBI1_dom"/>
</dbReference>
<comment type="cofactor">
    <cofactor evidence="1">
        <name>a divalent metal cation</name>
        <dbReference type="ChEBI" id="CHEBI:60240"/>
    </cofactor>
</comment>
<evidence type="ECO:0000256" key="1">
    <source>
        <dbReference type="ARBA" id="ARBA00001968"/>
    </source>
</evidence>
<keyword evidence="2" id="KW-0479">Metal-binding</keyword>
<dbReference type="AlphaFoldDB" id="A0AAD2CGV8"/>